<evidence type="ECO:0000256" key="7">
    <source>
        <dbReference type="ARBA" id="ARBA00023224"/>
    </source>
</evidence>
<evidence type="ECO:0000256" key="2">
    <source>
        <dbReference type="ARBA" id="ARBA00022475"/>
    </source>
</evidence>
<evidence type="ECO:0000256" key="8">
    <source>
        <dbReference type="SAM" id="Phobius"/>
    </source>
</evidence>
<evidence type="ECO:0000256" key="3">
    <source>
        <dbReference type="ARBA" id="ARBA00023040"/>
    </source>
</evidence>
<dbReference type="STRING" id="55544.A0A4D9DGH5"/>
<reference evidence="9 10" key="2">
    <citation type="submission" date="2019-04" db="EMBL/GenBank/DDBJ databases">
        <title>The genome sequence of big-headed turtle.</title>
        <authorList>
            <person name="Gong S."/>
        </authorList>
    </citation>
    <scope>NUCLEOTIDE SEQUENCE [LARGE SCALE GENOMIC DNA]</scope>
    <source>
        <strain evidence="9">DO16091913</strain>
        <tissue evidence="9">Muscle</tissue>
    </source>
</reference>
<evidence type="ECO:0000256" key="4">
    <source>
        <dbReference type="ARBA" id="ARBA00023157"/>
    </source>
</evidence>
<keyword evidence="6" id="KW-0325">Glycoprotein</keyword>
<protein>
    <submittedName>
        <fullName evidence="9">Ras-related protein Rab-25</fullName>
    </submittedName>
</protein>
<keyword evidence="10" id="KW-1185">Reference proteome</keyword>
<keyword evidence="5" id="KW-0675">Receptor</keyword>
<dbReference type="AlphaFoldDB" id="A0A4D9DGH5"/>
<proteinExistence type="predicted"/>
<dbReference type="Gene3D" id="1.20.1070.10">
    <property type="entry name" value="Rhodopsin 7-helix transmembrane proteins"/>
    <property type="match status" value="1"/>
</dbReference>
<keyword evidence="3" id="KW-0297">G-protein coupled receptor</keyword>
<dbReference type="GO" id="GO:0004982">
    <property type="term" value="F:N-formyl peptide receptor activity"/>
    <property type="evidence" value="ECO:0007669"/>
    <property type="project" value="TreeGrafter"/>
</dbReference>
<feature type="transmembrane region" description="Helical" evidence="8">
    <location>
        <begin position="21"/>
        <end position="40"/>
    </location>
</feature>
<gene>
    <name evidence="9" type="ORF">DR999_PMT21615</name>
</gene>
<dbReference type="EMBL" id="QXTE01000637">
    <property type="protein sequence ID" value="TFJ96595.1"/>
    <property type="molecule type" value="Genomic_DNA"/>
</dbReference>
<keyword evidence="8" id="KW-0472">Membrane</keyword>
<keyword evidence="8" id="KW-0812">Transmembrane</keyword>
<accession>A0A4D9DGH5</accession>
<dbReference type="GO" id="GO:0007204">
    <property type="term" value="P:positive regulation of cytosolic calcium ion concentration"/>
    <property type="evidence" value="ECO:0007669"/>
    <property type="project" value="TreeGrafter"/>
</dbReference>
<organism evidence="9 10">
    <name type="scientific">Platysternon megacephalum</name>
    <name type="common">big-headed turtle</name>
    <dbReference type="NCBI Taxonomy" id="55544"/>
    <lineage>
        <taxon>Eukaryota</taxon>
        <taxon>Metazoa</taxon>
        <taxon>Chordata</taxon>
        <taxon>Craniata</taxon>
        <taxon>Vertebrata</taxon>
        <taxon>Euteleostomi</taxon>
        <taxon>Archelosauria</taxon>
        <taxon>Testudinata</taxon>
        <taxon>Testudines</taxon>
        <taxon>Cryptodira</taxon>
        <taxon>Durocryptodira</taxon>
        <taxon>Testudinoidea</taxon>
        <taxon>Platysternidae</taxon>
        <taxon>Platysternon</taxon>
    </lineage>
</organism>
<evidence type="ECO:0000256" key="1">
    <source>
        <dbReference type="ARBA" id="ARBA00004651"/>
    </source>
</evidence>
<dbReference type="GO" id="GO:0007200">
    <property type="term" value="P:phospholipase C-activating G protein-coupled receptor signaling pathway"/>
    <property type="evidence" value="ECO:0007669"/>
    <property type="project" value="TreeGrafter"/>
</dbReference>
<evidence type="ECO:0000313" key="9">
    <source>
        <dbReference type="EMBL" id="TFJ96595.1"/>
    </source>
</evidence>
<dbReference type="Proteomes" id="UP000297703">
    <property type="component" value="Unassembled WGS sequence"/>
</dbReference>
<feature type="transmembrane region" description="Helical" evidence="8">
    <location>
        <begin position="60"/>
        <end position="81"/>
    </location>
</feature>
<keyword evidence="4" id="KW-1015">Disulfide bond</keyword>
<dbReference type="PANTHER" id="PTHR24225">
    <property type="entry name" value="CHEMOTACTIC RECEPTOR"/>
    <property type="match status" value="1"/>
</dbReference>
<keyword evidence="8" id="KW-1133">Transmembrane helix</keyword>
<name>A0A4D9DGH5_9SAUR</name>
<dbReference type="PRINTS" id="PR00526">
    <property type="entry name" value="FMETLEUPHER"/>
</dbReference>
<feature type="transmembrane region" description="Helical" evidence="8">
    <location>
        <begin position="201"/>
        <end position="222"/>
    </location>
</feature>
<feature type="transmembrane region" description="Helical" evidence="8">
    <location>
        <begin position="234"/>
        <end position="255"/>
    </location>
</feature>
<comment type="subcellular location">
    <subcellularLocation>
        <location evidence="1">Cell membrane</location>
        <topology evidence="1">Multi-pass membrane protein</topology>
    </subcellularLocation>
</comment>
<keyword evidence="7" id="KW-0807">Transducer</keyword>
<keyword evidence="2" id="KW-1003">Cell membrane</keyword>
<evidence type="ECO:0000313" key="10">
    <source>
        <dbReference type="Proteomes" id="UP000297703"/>
    </source>
</evidence>
<dbReference type="GO" id="GO:0006954">
    <property type="term" value="P:inflammatory response"/>
    <property type="evidence" value="ECO:0007669"/>
    <property type="project" value="TreeGrafter"/>
</dbReference>
<sequence length="281" mass="31552">MVLNGDIIFRAGILMKKPANAIWFLDLAMTDLIFPCILSFQMSCAWPSTHDLFSWWLCELSSVVTSLHMFSSTFLLMVINVDGCLSLACPRWARNHRTSRLASCSGHLPLGYSLRHPDLWHGLMHYSDVVNPGSFSYFYYESRLLVGGKCEVKRRYLSIPGWVPSPISFHHHWLCRSSCQIEGIKPVCLCHQAPPCLGLDLFLSWTLCHVFSFLQLFVQASPLEKRGSLASGSIFAYGLVSLKTCLNTLFCLCLGREFRAPQRCPQPNGRQIGIGTSAIGE</sequence>
<evidence type="ECO:0000256" key="6">
    <source>
        <dbReference type="ARBA" id="ARBA00023180"/>
    </source>
</evidence>
<dbReference type="InterPro" id="IPR000826">
    <property type="entry name" value="Formyl_rcpt-rel"/>
</dbReference>
<dbReference type="GO" id="GO:0005886">
    <property type="term" value="C:plasma membrane"/>
    <property type="evidence" value="ECO:0007669"/>
    <property type="project" value="UniProtKB-SubCell"/>
</dbReference>
<dbReference type="OrthoDB" id="10367910at2759"/>
<comment type="caution">
    <text evidence="9">The sequence shown here is derived from an EMBL/GenBank/DDBJ whole genome shotgun (WGS) entry which is preliminary data.</text>
</comment>
<reference evidence="9 10" key="1">
    <citation type="submission" date="2019-04" db="EMBL/GenBank/DDBJ databases">
        <title>Draft genome of the big-headed turtle Platysternon megacephalum.</title>
        <authorList>
            <person name="Gong S."/>
        </authorList>
    </citation>
    <scope>NUCLEOTIDE SEQUENCE [LARGE SCALE GENOMIC DNA]</scope>
    <source>
        <strain evidence="9">DO16091913</strain>
        <tissue evidence="9">Muscle</tissue>
    </source>
</reference>
<evidence type="ECO:0000256" key="5">
    <source>
        <dbReference type="ARBA" id="ARBA00023170"/>
    </source>
</evidence>
<dbReference type="PANTHER" id="PTHR24225:SF0">
    <property type="entry name" value="N-FORMYL PEPTIDE RECEPTOR 2"/>
    <property type="match status" value="1"/>
</dbReference>
<dbReference type="SUPFAM" id="SSF81321">
    <property type="entry name" value="Family A G protein-coupled receptor-like"/>
    <property type="match status" value="1"/>
</dbReference>
<dbReference type="GO" id="GO:0004875">
    <property type="term" value="F:complement receptor activity"/>
    <property type="evidence" value="ECO:0007669"/>
    <property type="project" value="TreeGrafter"/>
</dbReference>